<evidence type="ECO:0000313" key="2">
    <source>
        <dbReference type="EMBL" id="RJG25318.1"/>
    </source>
</evidence>
<keyword evidence="1" id="KW-1133">Transmembrane helix</keyword>
<feature type="transmembrane region" description="Helical" evidence="1">
    <location>
        <begin position="27"/>
        <end position="45"/>
    </location>
</feature>
<dbReference type="AlphaFoldDB" id="A0A3A3GL63"/>
<dbReference type="Proteomes" id="UP000266177">
    <property type="component" value="Unassembled WGS sequence"/>
</dbReference>
<comment type="caution">
    <text evidence="2">The sequence shown here is derived from an EMBL/GenBank/DDBJ whole genome shotgun (WGS) entry which is preliminary data.</text>
</comment>
<dbReference type="OrthoDB" id="9969568at2"/>
<sequence length="79" mass="8626">MTIVIGIIIFILMAAFTHSRPALSFMVSILSCVALAYFGAMEYLIDEENGKTGWLVAAFLGWGLGVISRLFVKDEPQNG</sequence>
<protein>
    <submittedName>
        <fullName evidence="2">Uncharacterized protein</fullName>
    </submittedName>
</protein>
<evidence type="ECO:0000313" key="3">
    <source>
        <dbReference type="Proteomes" id="UP000266177"/>
    </source>
</evidence>
<proteinExistence type="predicted"/>
<feature type="transmembrane region" description="Helical" evidence="1">
    <location>
        <begin position="52"/>
        <end position="72"/>
    </location>
</feature>
<name>A0A3A3GL63_PANTH</name>
<accession>A0A3A3GL63</accession>
<keyword evidence="1" id="KW-0812">Transmembrane</keyword>
<gene>
    <name evidence="2" type="ORF">DQX05_07735</name>
</gene>
<evidence type="ECO:0000256" key="1">
    <source>
        <dbReference type="SAM" id="Phobius"/>
    </source>
</evidence>
<organism evidence="2 3">
    <name type="scientific">Paenibacillus thiaminolyticus</name>
    <name type="common">Bacillus thiaminolyticus</name>
    <dbReference type="NCBI Taxonomy" id="49283"/>
    <lineage>
        <taxon>Bacteria</taxon>
        <taxon>Bacillati</taxon>
        <taxon>Bacillota</taxon>
        <taxon>Bacilli</taxon>
        <taxon>Bacillales</taxon>
        <taxon>Paenibacillaceae</taxon>
        <taxon>Paenibacillus</taxon>
    </lineage>
</organism>
<dbReference type="EMBL" id="QYZD01000004">
    <property type="protein sequence ID" value="RJG25318.1"/>
    <property type="molecule type" value="Genomic_DNA"/>
</dbReference>
<dbReference type="RefSeq" id="WP_119792365.1">
    <property type="nucleotide sequence ID" value="NZ_QYZD01000004.1"/>
</dbReference>
<reference evidence="2 3" key="1">
    <citation type="submission" date="2018-09" db="EMBL/GenBank/DDBJ databases">
        <title>Paenibacillus SK2017-BO5.</title>
        <authorList>
            <person name="Piskunova J.V."/>
            <person name="Dubiley S.A."/>
            <person name="Severinov K.V."/>
        </authorList>
    </citation>
    <scope>NUCLEOTIDE SEQUENCE [LARGE SCALE GENOMIC DNA]</scope>
    <source>
        <strain evidence="2 3">BO5</strain>
    </source>
</reference>
<keyword evidence="1" id="KW-0472">Membrane</keyword>